<dbReference type="EMBL" id="JAPNTZ010000001">
    <property type="protein sequence ID" value="MCY1136556.1"/>
    <property type="molecule type" value="Genomic_DNA"/>
</dbReference>
<dbReference type="Gene3D" id="1.10.3720.10">
    <property type="entry name" value="MetI-like"/>
    <property type="match status" value="1"/>
</dbReference>
<organism evidence="9 10">
    <name type="scientific">Paractinoplanes pyxinae</name>
    <dbReference type="NCBI Taxonomy" id="2997416"/>
    <lineage>
        <taxon>Bacteria</taxon>
        <taxon>Bacillati</taxon>
        <taxon>Actinomycetota</taxon>
        <taxon>Actinomycetes</taxon>
        <taxon>Micromonosporales</taxon>
        <taxon>Micromonosporaceae</taxon>
        <taxon>Paractinoplanes</taxon>
    </lineage>
</organism>
<feature type="domain" description="ABC transmembrane type-1" evidence="8">
    <location>
        <begin position="88"/>
        <end position="277"/>
    </location>
</feature>
<feature type="transmembrane region" description="Helical" evidence="7">
    <location>
        <begin position="123"/>
        <end position="140"/>
    </location>
</feature>
<dbReference type="PANTHER" id="PTHR43744:SF8">
    <property type="entry name" value="SN-GLYCEROL-3-PHOSPHATE TRANSPORT SYSTEM PERMEASE PROTEIN UGPE"/>
    <property type="match status" value="1"/>
</dbReference>
<dbReference type="PANTHER" id="PTHR43744">
    <property type="entry name" value="ABC TRANSPORTER PERMEASE PROTEIN MG189-RELATED-RELATED"/>
    <property type="match status" value="1"/>
</dbReference>
<name>A0ABT4AQP1_9ACTN</name>
<dbReference type="Proteomes" id="UP001151002">
    <property type="component" value="Unassembled WGS sequence"/>
</dbReference>
<comment type="caution">
    <text evidence="9">The sequence shown here is derived from an EMBL/GenBank/DDBJ whole genome shotgun (WGS) entry which is preliminary data.</text>
</comment>
<keyword evidence="10" id="KW-1185">Reference proteome</keyword>
<feature type="transmembrane region" description="Helical" evidence="7">
    <location>
        <begin position="30"/>
        <end position="48"/>
    </location>
</feature>
<dbReference type="SUPFAM" id="SSF161098">
    <property type="entry name" value="MetI-like"/>
    <property type="match status" value="1"/>
</dbReference>
<keyword evidence="2 7" id="KW-0813">Transport</keyword>
<evidence type="ECO:0000256" key="2">
    <source>
        <dbReference type="ARBA" id="ARBA00022448"/>
    </source>
</evidence>
<feature type="transmembrane region" description="Helical" evidence="7">
    <location>
        <begin position="256"/>
        <end position="277"/>
    </location>
</feature>
<keyword evidence="6 7" id="KW-0472">Membrane</keyword>
<dbReference type="Pfam" id="PF00528">
    <property type="entry name" value="BPD_transp_1"/>
    <property type="match status" value="1"/>
</dbReference>
<protein>
    <submittedName>
        <fullName evidence="9">Carbohydrate ABC transporter permease</fullName>
    </submittedName>
</protein>
<evidence type="ECO:0000259" key="8">
    <source>
        <dbReference type="PROSITE" id="PS50928"/>
    </source>
</evidence>
<comment type="similarity">
    <text evidence="7">Belongs to the binding-protein-dependent transport system permease family.</text>
</comment>
<evidence type="ECO:0000256" key="7">
    <source>
        <dbReference type="RuleBase" id="RU363032"/>
    </source>
</evidence>
<dbReference type="PROSITE" id="PS50928">
    <property type="entry name" value="ABC_TM1"/>
    <property type="match status" value="1"/>
</dbReference>
<accession>A0ABT4AQP1</accession>
<dbReference type="CDD" id="cd06261">
    <property type="entry name" value="TM_PBP2"/>
    <property type="match status" value="1"/>
</dbReference>
<comment type="subcellular location">
    <subcellularLocation>
        <location evidence="1 7">Cell membrane</location>
        <topology evidence="1 7">Multi-pass membrane protein</topology>
    </subcellularLocation>
</comment>
<feature type="transmembrane region" description="Helical" evidence="7">
    <location>
        <begin position="201"/>
        <end position="221"/>
    </location>
</feature>
<evidence type="ECO:0000256" key="1">
    <source>
        <dbReference type="ARBA" id="ARBA00004651"/>
    </source>
</evidence>
<gene>
    <name evidence="9" type="ORF">OWR29_00995</name>
</gene>
<proteinExistence type="inferred from homology"/>
<keyword evidence="4 7" id="KW-0812">Transmembrane</keyword>
<dbReference type="InterPro" id="IPR000515">
    <property type="entry name" value="MetI-like"/>
</dbReference>
<evidence type="ECO:0000256" key="4">
    <source>
        <dbReference type="ARBA" id="ARBA00022692"/>
    </source>
</evidence>
<feature type="transmembrane region" description="Helical" evidence="7">
    <location>
        <begin position="160"/>
        <end position="180"/>
    </location>
</feature>
<dbReference type="InterPro" id="IPR035906">
    <property type="entry name" value="MetI-like_sf"/>
</dbReference>
<evidence type="ECO:0000256" key="3">
    <source>
        <dbReference type="ARBA" id="ARBA00022475"/>
    </source>
</evidence>
<keyword evidence="5 7" id="KW-1133">Transmembrane helix</keyword>
<dbReference type="RefSeq" id="WP_267560309.1">
    <property type="nucleotide sequence ID" value="NZ_JAPNTZ010000001.1"/>
</dbReference>
<evidence type="ECO:0000256" key="5">
    <source>
        <dbReference type="ARBA" id="ARBA00022989"/>
    </source>
</evidence>
<evidence type="ECO:0000313" key="10">
    <source>
        <dbReference type="Proteomes" id="UP001151002"/>
    </source>
</evidence>
<reference evidence="9" key="1">
    <citation type="submission" date="2022-11" db="EMBL/GenBank/DDBJ databases">
        <authorList>
            <person name="Somphong A."/>
            <person name="Phongsopitanun W."/>
        </authorList>
    </citation>
    <scope>NUCLEOTIDE SEQUENCE</scope>
    <source>
        <strain evidence="9">Pm04-4</strain>
    </source>
</reference>
<keyword evidence="3" id="KW-1003">Cell membrane</keyword>
<sequence length="291" mass="32730">MTTVAAPPGRVTEEPETVSRTPSRARRYRLALAVVGVLILMFPIYWMLRVSVASTDELTTLPVSLWPQAWHLENFVEPWRQYPFLRWLGNSVVIAVVSVIATVGINLCAGYAFAKLRFPGRNLLFLLIISTLMVPIQVIMVPQFQLVIDLNLLNSLGGVILPRLAEAFGLFMARQFFLSIPDELLEAARCDGAGHLRTFRSVVLPLSGPLIAVLVIFTFMWRWNEFVWPLIVLTDSDSYTLPVGLQFLIQQFGNNFGPLLAMSFLSILPMLVVFGVFQRYFVEGIARTGIR</sequence>
<feature type="transmembrane region" description="Helical" evidence="7">
    <location>
        <begin position="87"/>
        <end position="111"/>
    </location>
</feature>
<evidence type="ECO:0000313" key="9">
    <source>
        <dbReference type="EMBL" id="MCY1136556.1"/>
    </source>
</evidence>
<evidence type="ECO:0000256" key="6">
    <source>
        <dbReference type="ARBA" id="ARBA00023136"/>
    </source>
</evidence>